<gene>
    <name evidence="1" type="ORF">EZJ58_2250</name>
</gene>
<protein>
    <submittedName>
        <fullName evidence="1">Uncharacterized protein</fullName>
    </submittedName>
</protein>
<dbReference type="AlphaFoldDB" id="A0A4R1NEM1"/>
<reference evidence="1 2" key="1">
    <citation type="submission" date="2019-02" db="EMBL/GenBank/DDBJ databases">
        <title>Investigation of anaerobic lignin degradation for improved lignocellulosic biofuels.</title>
        <authorList>
            <person name="Deangelis K."/>
        </authorList>
    </citation>
    <scope>NUCLEOTIDE SEQUENCE [LARGE SCALE GENOMIC DNA]</scope>
    <source>
        <strain evidence="1 2">159R</strain>
    </source>
</reference>
<accession>A0A4R1NEM1</accession>
<comment type="caution">
    <text evidence="1">The sequence shown here is derived from an EMBL/GenBank/DDBJ whole genome shotgun (WGS) entry which is preliminary data.</text>
</comment>
<dbReference type="Proteomes" id="UP000294555">
    <property type="component" value="Unassembled WGS sequence"/>
</dbReference>
<dbReference type="OrthoDB" id="6510316at2"/>
<proteinExistence type="predicted"/>
<dbReference type="RefSeq" id="WP_132922944.1">
    <property type="nucleotide sequence ID" value="NZ_SJOI01000001.1"/>
</dbReference>
<dbReference type="EMBL" id="SJOI01000001">
    <property type="protein sequence ID" value="TCL04141.1"/>
    <property type="molecule type" value="Genomic_DNA"/>
</dbReference>
<evidence type="ECO:0000313" key="1">
    <source>
        <dbReference type="EMBL" id="TCL04141.1"/>
    </source>
</evidence>
<sequence>MYISDYKTSDNIINRELLSNEANPQEYEETLRFFETLKSIRKPENIALAPPKVRHKGKLTNLALQMLYASAFSPMQPILGHVKAAGNNPLQRGAGPLSGQSVLGMPVASADNNVDTTLFPDAILVKIDSHDSIFPRHHLRRSVGNNDESAFLYLPSGSLATENIKSFLINKNLMNGKQSWGNADLINAVVKYINTNSNGMEKVARRMLRHSGLMGAKKNEEMSEFNQQKTVTAWMHSLLFEKGIEAFIVNEFIKVYRNESLGNVTSPQNFAIHLLQKVRQGFTNDTGMSGSDGLQGDALEFIADNIFLPIMPTFFFDVILDPSVHYSIGSVEWGYLHAGLCFAMGAEINLQSISASELLSLGIVLDSMLKEGLSDPSLFKLFMLPAMLYHVKHSIDTDDVIDINNIIEPSGIKKAILEEYLLACDKFNAANDPVTYFSEALASYQTRSQLAEKVIDTYCNVGNKDEMPYVSYYKYYNSGLTCADVVSGAINADRQLPSLDSIYERQNADIADAFANVDKRIIYKVISAIDVGELEFLAFSEIKKTRVSFAHRLKPQTALGYLAFSQYVNLAIRQDVDIFAASKNNEERVYALIKEKDGYRIKRTDDDLKAYFELLKNFSPELEFDKNVRLVLHKEDRALLQSPDQSLKVLAAQLSQLHRDILYVSLNNEGYEKTAAEKTRNFFLSLIPFHDCLMHLLAAEEKEAAVACSADIVMVGPFAVKGLMMSTQAAKTFGYGARIALGEAVSGFAARQSLRMAMKKAMPALSRFAILPASRELNRLALTDLGIEFLRLFDPGLEMAGRLSGAIVTQVTKGVGIASRSAPALKKLFAALQRKKIGQSITSPAKLYDTGRLSASGVQVPVVKLQKKTPGGQEIYVRVNPVNNDIFGRKYTLSADKTLVPIPLDLAKRLDNLRIQGLGGHGAKIRGRQWMNEQRHPSEHVHESLREVILSPASGHGNRPPMHHYPQGGAAGSVERSWRAAYRAEKNLPKQFYIKTFGDGDSESVLFPEIGISLHQNSLDATEYERAFARLLENEKTAVRSWSLVEDDVRSYSDGSPNLTRLNKRPINVEINQKLRDGLPFAADEKEVYDGLMAFLRADIPRQRGGYLRIAEYRQGHHIPWLHDIIVGDIVTNYPQLMSVSGDDAFARLFAEQAAEDGPEIEKGLEALVIYRIDNGEKCTPLIPLAASTALDEVEYLYPPKTYFRVKGISIANGISQYIFPRKRIGVILEEISEVPFSAKNLFSGNTYSYEPPPPARH</sequence>
<name>A0A4R1NEM1_9GAMM</name>
<organism evidence="1 2">
    <name type="scientific">Sodalis ligni</name>
    <dbReference type="NCBI Taxonomy" id="2697027"/>
    <lineage>
        <taxon>Bacteria</taxon>
        <taxon>Pseudomonadati</taxon>
        <taxon>Pseudomonadota</taxon>
        <taxon>Gammaproteobacteria</taxon>
        <taxon>Enterobacterales</taxon>
        <taxon>Bruguierivoracaceae</taxon>
        <taxon>Sodalis</taxon>
    </lineage>
</organism>
<keyword evidence="2" id="KW-1185">Reference proteome</keyword>
<evidence type="ECO:0000313" key="2">
    <source>
        <dbReference type="Proteomes" id="UP000294555"/>
    </source>
</evidence>